<protein>
    <submittedName>
        <fullName evidence="5">T9SS type A sorting domain-containing protein</fullName>
    </submittedName>
</protein>
<dbReference type="OrthoDB" id="602637at2"/>
<name>A0A4Z0P5L3_9BACT</name>
<dbReference type="InterPro" id="IPR013783">
    <property type="entry name" value="Ig-like_fold"/>
</dbReference>
<organism evidence="5 6">
    <name type="scientific">Hymenobacter fodinae</name>
    <dbReference type="NCBI Taxonomy" id="2510796"/>
    <lineage>
        <taxon>Bacteria</taxon>
        <taxon>Pseudomonadati</taxon>
        <taxon>Bacteroidota</taxon>
        <taxon>Cytophagia</taxon>
        <taxon>Cytophagales</taxon>
        <taxon>Hymenobacteraceae</taxon>
        <taxon>Hymenobacter</taxon>
    </lineage>
</organism>
<keyword evidence="2" id="KW-0732">Signal</keyword>
<evidence type="ECO:0000256" key="2">
    <source>
        <dbReference type="SAM" id="SignalP"/>
    </source>
</evidence>
<dbReference type="Gene3D" id="2.60.40.10">
    <property type="entry name" value="Immunoglobulins"/>
    <property type="match status" value="4"/>
</dbReference>
<evidence type="ECO:0000313" key="6">
    <source>
        <dbReference type="Proteomes" id="UP000298337"/>
    </source>
</evidence>
<dbReference type="RefSeq" id="WP_135432987.1">
    <property type="nucleotide sequence ID" value="NZ_SRLA01000002.1"/>
</dbReference>
<feature type="compositionally biased region" description="Polar residues" evidence="1">
    <location>
        <begin position="978"/>
        <end position="999"/>
    </location>
</feature>
<dbReference type="InterPro" id="IPR036179">
    <property type="entry name" value="Ig-like_dom_sf"/>
</dbReference>
<evidence type="ECO:0000256" key="1">
    <source>
        <dbReference type="SAM" id="MobiDB-lite"/>
    </source>
</evidence>
<comment type="caution">
    <text evidence="5">The sequence shown here is derived from an EMBL/GenBank/DDBJ whole genome shotgun (WGS) entry which is preliminary data.</text>
</comment>
<feature type="chain" id="PRO_5021379811" evidence="2">
    <location>
        <begin position="40"/>
        <end position="1438"/>
    </location>
</feature>
<evidence type="ECO:0000313" key="5">
    <source>
        <dbReference type="EMBL" id="TGE07682.1"/>
    </source>
</evidence>
<dbReference type="SUPFAM" id="SSF49265">
    <property type="entry name" value="Fibronectin type III"/>
    <property type="match status" value="1"/>
</dbReference>
<gene>
    <name evidence="5" type="ORF">EU556_07965</name>
</gene>
<dbReference type="InterPro" id="IPR036116">
    <property type="entry name" value="FN3_sf"/>
</dbReference>
<sequence>MNNTSNQSSLFGRTRKLITGLLTGLATTGLVASSLSAQAQGPTPLSLTSATPVTENFNGLGTVLGAQVPKGFVLAVSTTASPSVTYANPANTTATTRIGGTSGTNAMNSSSAGGVYNFADGVAASATDRALGFLSSGSFAAPRHLLLALQNNTGATITDLTVAYDIEKYRSGTTAFEWQFFTSSDGVTWTQDASATEKYVDATTALVTPVNSVTKNRVITGLNLPAGATTYLRWSYVGAGNTNAAGLGLDNLSITPTLSGNQPPAPTATITTGSVSAASFCVSPTAGSAPFEVAYTSTGTFTGTYKVQLSDATGVFASSSTANIIGSGSSSPISASIPAGTASGTQYRVRVLNDAPATVGSTSSSALTVNLTSASSPVSVSPSSPQTITTTGSGATLNATAAAGSTIEWLYGTSDTGTFTAISGATTASYQLKGADFPGAGTYYLVARATTSTACGNIAGQSSPIMVTVAAPAPSPVLTVSQSSLPSFGNVAVGEGGSAKSFVVSGTSLTGNVTITPPAGFEIRTGTSPFACCSIVLSPVNGVVPNTTIDVRFAPSDAQAAQASIPVTTTGSADQAVAVSGTGVAPVYPATLVTAAVTNLTPTSATTGGTIADDGGSAVTARGVVWSKTTNPTLGTTRTADGAGSGEFSSTITGLLPGTTYYVRAYATNGTSTAYGDELTFTTVAVPLAPEPTTPAALTASAVTTTSLQLNLTGGNGTTKYLVVGHLAAPVDAEPTDATTYTADAAFGKGSVLGKGNYVVYNSNGSSVTVTNLRANTPYYFTVFAFNDNDTPFAENYLTTTPGTLTQTTEAAAIALLVEENFEYSTGTLLTANNWTAHSGTGTKSVAVVAKPLSYQGYSANSGNAAALTASGEDVNRTFSPVYSRTPVYASFLVNVSNVTTSGDYFFHLGPQTIGSTFRGRVFVRKDASNKLQFGVSSGSGTADYTPAQYDLNTTYLVVLKYSFDELGNSAQLFINPTTTNQEPATPSASATETGTTPAAPNDNIGSVALRQGSASPVLTVDGIRVGNTYRVVRTGLTCLDPVLTVPTIATVSTSADQCGASVAFAATATGTPAPAITYTIVKDGVVTPITSPYLFPVGTTTVTASATNACSTDTKTFTVIVEDKQAPIVLTQPLTVALSNGTATITAAQVDKGSTDACGIASLSLDRTTFSCENIGDNTVTLTVTDIHGNTASATATVTVTGEIPKPAITVTPTSNVYTGGVATTLYLGYGPKSATLTATGGVAYSWTPAAGLSNATVANPVFTPTTPGTFTFTVTVTSASGCTATESVTLTVIDVRCGNKGNKVTVCHKGNALCIGADDVADHLKHGDQLGDCLKSTSQQSAVLAGEATQAPVFDAYPNPFTERTVVHFRAAATGAAQLQLYNSLGQVVKTLYSGVAQAGQEYEFTLEGAGLPAGLYTGRLLLDGQVHTLRLVLNK</sequence>
<feature type="domain" description="Fibronectin type-III" evidence="4">
    <location>
        <begin position="589"/>
        <end position="689"/>
    </location>
</feature>
<dbReference type="EMBL" id="SRLA01000002">
    <property type="protein sequence ID" value="TGE07682.1"/>
    <property type="molecule type" value="Genomic_DNA"/>
</dbReference>
<reference evidence="5 6" key="1">
    <citation type="submission" date="2019-04" db="EMBL/GenBank/DDBJ databases">
        <authorList>
            <person name="Feng G."/>
            <person name="Zhang J."/>
            <person name="Zhu H."/>
        </authorList>
    </citation>
    <scope>NUCLEOTIDE SEQUENCE [LARGE SCALE GENOMIC DNA]</scope>
    <source>
        <strain evidence="5 6">92R-1</strain>
    </source>
</reference>
<dbReference type="PROSITE" id="PS50853">
    <property type="entry name" value="FN3"/>
    <property type="match status" value="1"/>
</dbReference>
<dbReference type="PROSITE" id="PS50093">
    <property type="entry name" value="PKD"/>
    <property type="match status" value="1"/>
</dbReference>
<proteinExistence type="predicted"/>
<dbReference type="InterPro" id="IPR022409">
    <property type="entry name" value="PKD/Chitinase_dom"/>
</dbReference>
<accession>A0A4Z0P5L3</accession>
<feature type="region of interest" description="Disordered" evidence="1">
    <location>
        <begin position="978"/>
        <end position="1007"/>
    </location>
</feature>
<dbReference type="InterPro" id="IPR003961">
    <property type="entry name" value="FN3_dom"/>
</dbReference>
<dbReference type="Gene3D" id="2.60.40.2700">
    <property type="match status" value="1"/>
</dbReference>
<dbReference type="SUPFAM" id="SSF48726">
    <property type="entry name" value="Immunoglobulin"/>
    <property type="match status" value="1"/>
</dbReference>
<dbReference type="NCBIfam" id="TIGR04183">
    <property type="entry name" value="Por_Secre_tail"/>
    <property type="match status" value="1"/>
</dbReference>
<dbReference type="InterPro" id="IPR026444">
    <property type="entry name" value="Secre_tail"/>
</dbReference>
<dbReference type="SUPFAM" id="SSF49299">
    <property type="entry name" value="PKD domain"/>
    <property type="match status" value="1"/>
</dbReference>
<dbReference type="Proteomes" id="UP000298337">
    <property type="component" value="Unassembled WGS sequence"/>
</dbReference>
<dbReference type="InterPro" id="IPR000601">
    <property type="entry name" value="PKD_dom"/>
</dbReference>
<evidence type="ECO:0000259" key="4">
    <source>
        <dbReference type="PROSITE" id="PS50853"/>
    </source>
</evidence>
<keyword evidence="6" id="KW-1185">Reference proteome</keyword>
<dbReference type="SMART" id="SM00089">
    <property type="entry name" value="PKD"/>
    <property type="match status" value="1"/>
</dbReference>
<feature type="signal peptide" evidence="2">
    <location>
        <begin position="1"/>
        <end position="39"/>
    </location>
</feature>
<feature type="domain" description="PKD" evidence="3">
    <location>
        <begin position="1244"/>
        <end position="1294"/>
    </location>
</feature>
<evidence type="ECO:0000259" key="3">
    <source>
        <dbReference type="PROSITE" id="PS50093"/>
    </source>
</evidence>
<dbReference type="InterPro" id="IPR035986">
    <property type="entry name" value="PKD_dom_sf"/>
</dbReference>
<dbReference type="SMART" id="SM00060">
    <property type="entry name" value="FN3"/>
    <property type="match status" value="2"/>
</dbReference>